<dbReference type="EMBL" id="JBBPHU010000009">
    <property type="protein sequence ID" value="KAK7513912.1"/>
    <property type="molecule type" value="Genomic_DNA"/>
</dbReference>
<feature type="region of interest" description="Disordered" evidence="1">
    <location>
        <begin position="1"/>
        <end position="51"/>
    </location>
</feature>
<name>A0ABR1KJE1_9PEZI</name>
<feature type="transmembrane region" description="Helical" evidence="2">
    <location>
        <begin position="120"/>
        <end position="142"/>
    </location>
</feature>
<keyword evidence="2" id="KW-1133">Transmembrane helix</keyword>
<keyword evidence="2" id="KW-0472">Membrane</keyword>
<evidence type="ECO:0008006" key="5">
    <source>
        <dbReference type="Google" id="ProtNLM"/>
    </source>
</evidence>
<organism evidence="3 4">
    <name type="scientific">Phyllosticta citriasiana</name>
    <dbReference type="NCBI Taxonomy" id="595635"/>
    <lineage>
        <taxon>Eukaryota</taxon>
        <taxon>Fungi</taxon>
        <taxon>Dikarya</taxon>
        <taxon>Ascomycota</taxon>
        <taxon>Pezizomycotina</taxon>
        <taxon>Dothideomycetes</taxon>
        <taxon>Dothideomycetes incertae sedis</taxon>
        <taxon>Botryosphaeriales</taxon>
        <taxon>Phyllostictaceae</taxon>
        <taxon>Phyllosticta</taxon>
    </lineage>
</organism>
<evidence type="ECO:0000256" key="1">
    <source>
        <dbReference type="SAM" id="MobiDB-lite"/>
    </source>
</evidence>
<reference evidence="3 4" key="1">
    <citation type="submission" date="2024-04" db="EMBL/GenBank/DDBJ databases">
        <title>Phyllosticta paracitricarpa is synonymous to the EU quarantine fungus P. citricarpa based on phylogenomic analyses.</title>
        <authorList>
            <consortium name="Lawrence Berkeley National Laboratory"/>
            <person name="Van Ingen-Buijs V.A."/>
            <person name="Van Westerhoven A.C."/>
            <person name="Haridas S."/>
            <person name="Skiadas P."/>
            <person name="Martin F."/>
            <person name="Groenewald J.Z."/>
            <person name="Crous P.W."/>
            <person name="Seidl M.F."/>
        </authorList>
    </citation>
    <scope>NUCLEOTIDE SEQUENCE [LARGE SCALE GENOMIC DNA]</scope>
    <source>
        <strain evidence="3 4">CBS 123371</strain>
    </source>
</reference>
<evidence type="ECO:0000313" key="3">
    <source>
        <dbReference type="EMBL" id="KAK7513912.1"/>
    </source>
</evidence>
<keyword evidence="4" id="KW-1185">Reference proteome</keyword>
<feature type="compositionally biased region" description="Low complexity" evidence="1">
    <location>
        <begin position="34"/>
        <end position="45"/>
    </location>
</feature>
<evidence type="ECO:0000256" key="2">
    <source>
        <dbReference type="SAM" id="Phobius"/>
    </source>
</evidence>
<accession>A0ABR1KJE1</accession>
<evidence type="ECO:0000313" key="4">
    <source>
        <dbReference type="Proteomes" id="UP001363622"/>
    </source>
</evidence>
<gene>
    <name evidence="3" type="ORF">IWZ03DRAFT_383366</name>
</gene>
<feature type="compositionally biased region" description="Polar residues" evidence="1">
    <location>
        <begin position="16"/>
        <end position="29"/>
    </location>
</feature>
<keyword evidence="2" id="KW-0812">Transmembrane</keyword>
<feature type="transmembrane region" description="Helical" evidence="2">
    <location>
        <begin position="73"/>
        <end position="90"/>
    </location>
</feature>
<protein>
    <recommendedName>
        <fullName evidence="5">PRA1 family protein</fullName>
    </recommendedName>
</protein>
<proteinExistence type="predicted"/>
<dbReference type="Proteomes" id="UP001363622">
    <property type="component" value="Unassembled WGS sequence"/>
</dbReference>
<comment type="caution">
    <text evidence="3">The sequence shown here is derived from an EMBL/GenBank/DDBJ whole genome shotgun (WGS) entry which is preliminary data.</text>
</comment>
<sequence>MASPAMTGVPVRRPCHSSSARATMGSATPTALPGPSRSGGSARRVGGSEGQERLLVRRLAQPAATYLTTYLRYNYRSFAIMAFIVFTVVGRRRPECRRAKPVSRPGIGFVGWDVFSRCMIFLKLATFLASFLLFTCYVTLAVTGR</sequence>